<proteinExistence type="predicted"/>
<dbReference type="OrthoDB" id="964913at2"/>
<evidence type="ECO:0000256" key="1">
    <source>
        <dbReference type="SAM" id="SignalP"/>
    </source>
</evidence>
<dbReference type="RefSeq" id="WP_111349581.1">
    <property type="nucleotide sequence ID" value="NZ_JAIWKD010000006.1"/>
</dbReference>
<feature type="chain" id="PRO_5032913305" description="SH3 domain-containing protein" evidence="1">
    <location>
        <begin position="23"/>
        <end position="124"/>
    </location>
</feature>
<dbReference type="EMBL" id="QHHQ01000005">
    <property type="protein sequence ID" value="RAH99403.1"/>
    <property type="molecule type" value="Genomic_DNA"/>
</dbReference>
<keyword evidence="3" id="KW-1185">Reference proteome</keyword>
<comment type="caution">
    <text evidence="2">The sequence shown here is derived from an EMBL/GenBank/DDBJ whole genome shotgun (WGS) entry which is preliminary data.</text>
</comment>
<evidence type="ECO:0000313" key="2">
    <source>
        <dbReference type="EMBL" id="RAH99403.1"/>
    </source>
</evidence>
<evidence type="ECO:0008006" key="4">
    <source>
        <dbReference type="Google" id="ProtNLM"/>
    </source>
</evidence>
<dbReference type="Proteomes" id="UP000249590">
    <property type="component" value="Unassembled WGS sequence"/>
</dbReference>
<feature type="signal peptide" evidence="1">
    <location>
        <begin position="1"/>
        <end position="22"/>
    </location>
</feature>
<keyword evidence="1" id="KW-0732">Signal</keyword>
<evidence type="ECO:0000313" key="3">
    <source>
        <dbReference type="Proteomes" id="UP000249590"/>
    </source>
</evidence>
<dbReference type="AlphaFoldDB" id="A0A8B2NQY9"/>
<name>A0A8B2NQY9_9HYPH</name>
<sequence length="124" mass="13036">MRITAAIVLALGGAVIASPAAATSGWGCYRPNVGPSDPLNVRASPTSSSAVVTAVDWNGEYIIALDAPNLANADLFQVHQAEFSVCTPSNLPLGARWCPVKLFGGDTTLAGWLKRRFVDHNECP</sequence>
<protein>
    <recommendedName>
        <fullName evidence="4">SH3 domain-containing protein</fullName>
    </recommendedName>
</protein>
<reference evidence="2 3" key="1">
    <citation type="submission" date="2018-05" db="EMBL/GenBank/DDBJ databases">
        <title>Acuticoccus sediminis sp. nov., isolated from deep-sea sediment of Indian Ocean.</title>
        <authorList>
            <person name="Liu X."/>
            <person name="Lai Q."/>
            <person name="Du Y."/>
            <person name="Sun F."/>
            <person name="Zhang X."/>
            <person name="Wang S."/>
            <person name="Shao Z."/>
        </authorList>
    </citation>
    <scope>NUCLEOTIDE SEQUENCE [LARGE SCALE GENOMIC DNA]</scope>
    <source>
        <strain evidence="2 3">PTG4-2</strain>
    </source>
</reference>
<gene>
    <name evidence="2" type="ORF">DLJ53_23030</name>
</gene>
<accession>A0A8B2NQY9</accession>
<organism evidence="2 3">
    <name type="scientific">Acuticoccus sediminis</name>
    <dbReference type="NCBI Taxonomy" id="2184697"/>
    <lineage>
        <taxon>Bacteria</taxon>
        <taxon>Pseudomonadati</taxon>
        <taxon>Pseudomonadota</taxon>
        <taxon>Alphaproteobacteria</taxon>
        <taxon>Hyphomicrobiales</taxon>
        <taxon>Amorphaceae</taxon>
        <taxon>Acuticoccus</taxon>
    </lineage>
</organism>